<gene>
    <name evidence="5" type="ORF">GPUH_LOCUS11595</name>
</gene>
<dbReference type="EC" id="4.2.1.2" evidence="2"/>
<reference evidence="7" key="1">
    <citation type="submission" date="2016-06" db="UniProtKB">
        <authorList>
            <consortium name="WormBaseParasite"/>
        </authorList>
    </citation>
    <scope>IDENTIFICATION</scope>
</reference>
<dbReference type="InterPro" id="IPR000362">
    <property type="entry name" value="Fumarate_lyase_fam"/>
</dbReference>
<dbReference type="WBParaSite" id="GPUH_0001160901-mRNA-1">
    <property type="protein sequence ID" value="GPUH_0001160901-mRNA-1"/>
    <property type="gene ID" value="GPUH_0001160901"/>
</dbReference>
<dbReference type="CDD" id="cd01362">
    <property type="entry name" value="Fumarase_classII"/>
    <property type="match status" value="1"/>
</dbReference>
<dbReference type="InterPro" id="IPR022761">
    <property type="entry name" value="Fumarate_lyase_N"/>
</dbReference>
<evidence type="ECO:0000313" key="7">
    <source>
        <dbReference type="WBParaSite" id="GPUH_0001160901-mRNA-1"/>
    </source>
</evidence>
<dbReference type="InterPro" id="IPR008948">
    <property type="entry name" value="L-Aspartase-like"/>
</dbReference>
<dbReference type="PANTHER" id="PTHR11444">
    <property type="entry name" value="ASPARTATEAMMONIA/ARGININOSUCCINATE/ADENYLOSUCCINATE LYASE"/>
    <property type="match status" value="1"/>
</dbReference>
<proteinExistence type="inferred from homology"/>
<comment type="similarity">
    <text evidence="1">Belongs to the class-II fumarase/aspartase family. Fumarase subfamily.</text>
</comment>
<evidence type="ECO:0000313" key="5">
    <source>
        <dbReference type="EMBL" id="VDN18987.1"/>
    </source>
</evidence>
<dbReference type="Gene3D" id="1.20.200.10">
    <property type="entry name" value="Fumarase/aspartase (Central domain)"/>
    <property type="match status" value="1"/>
</dbReference>
<dbReference type="GO" id="GO:0006106">
    <property type="term" value="P:fumarate metabolic process"/>
    <property type="evidence" value="ECO:0007669"/>
    <property type="project" value="InterPro"/>
</dbReference>
<dbReference type="PRINTS" id="PR00149">
    <property type="entry name" value="FUMRATELYASE"/>
</dbReference>
<dbReference type="FunFam" id="1.20.200.10:FF:000001">
    <property type="entry name" value="Fumarate hydratase, mitochondrial"/>
    <property type="match status" value="1"/>
</dbReference>
<keyword evidence="6" id="KW-1185">Reference proteome</keyword>
<dbReference type="GO" id="GO:0006099">
    <property type="term" value="P:tricarboxylic acid cycle"/>
    <property type="evidence" value="ECO:0007669"/>
    <property type="project" value="UniProtKB-UniPathway"/>
</dbReference>
<dbReference type="Gene3D" id="1.10.275.10">
    <property type="entry name" value="Fumarase/aspartase (N-terminal domain)"/>
    <property type="match status" value="1"/>
</dbReference>
<evidence type="ECO:0000256" key="1">
    <source>
        <dbReference type="ARBA" id="ARBA00009084"/>
    </source>
</evidence>
<dbReference type="GO" id="GO:0004333">
    <property type="term" value="F:fumarate hydratase activity"/>
    <property type="evidence" value="ECO:0007669"/>
    <property type="project" value="UniProtKB-EC"/>
</dbReference>
<dbReference type="PROSITE" id="PS00163">
    <property type="entry name" value="FUMARATE_LYASES"/>
    <property type="match status" value="1"/>
</dbReference>
<dbReference type="GO" id="GO:0006108">
    <property type="term" value="P:malate metabolic process"/>
    <property type="evidence" value="ECO:0007669"/>
    <property type="project" value="TreeGrafter"/>
</dbReference>
<dbReference type="EMBL" id="UYRT01078657">
    <property type="protein sequence ID" value="VDN18987.1"/>
    <property type="molecule type" value="Genomic_DNA"/>
</dbReference>
<evidence type="ECO:0000313" key="6">
    <source>
        <dbReference type="Proteomes" id="UP000271098"/>
    </source>
</evidence>
<dbReference type="InterPro" id="IPR005677">
    <property type="entry name" value="Fum_hydII"/>
</dbReference>
<dbReference type="AlphaFoldDB" id="A0A183DSA4"/>
<evidence type="ECO:0000256" key="2">
    <source>
        <dbReference type="ARBA" id="ARBA00012921"/>
    </source>
</evidence>
<dbReference type="SUPFAM" id="SSF48557">
    <property type="entry name" value="L-aspartase-like"/>
    <property type="match status" value="1"/>
</dbReference>
<dbReference type="GO" id="GO:0005739">
    <property type="term" value="C:mitochondrion"/>
    <property type="evidence" value="ECO:0007669"/>
    <property type="project" value="TreeGrafter"/>
</dbReference>
<feature type="domain" description="Fumarate lyase N-terminal" evidence="4">
    <location>
        <begin position="2"/>
        <end position="337"/>
    </location>
</feature>
<dbReference type="Pfam" id="PF00206">
    <property type="entry name" value="Lyase_1"/>
    <property type="match status" value="1"/>
</dbReference>
<dbReference type="OrthoDB" id="1738025at2759"/>
<reference evidence="5 6" key="2">
    <citation type="submission" date="2018-11" db="EMBL/GenBank/DDBJ databases">
        <authorList>
            <consortium name="Pathogen Informatics"/>
        </authorList>
    </citation>
    <scope>NUCLEOTIDE SEQUENCE [LARGE SCALE GENOMIC DNA]</scope>
</reference>
<evidence type="ECO:0000259" key="4">
    <source>
        <dbReference type="Pfam" id="PF00206"/>
    </source>
</evidence>
<keyword evidence="3" id="KW-0456">Lyase</keyword>
<accession>A0A183DSA4</accession>
<dbReference type="PRINTS" id="PR00145">
    <property type="entry name" value="ARGSUCLYASE"/>
</dbReference>
<dbReference type="InterPro" id="IPR020557">
    <property type="entry name" value="Fumarate_lyase_CS"/>
</dbReference>
<dbReference type="UniPathway" id="UPA00223">
    <property type="reaction ID" value="UER01007"/>
</dbReference>
<sequence length="421" mass="45809">MMNFKIGGAEERMPLPVIHAFGILKKAAALVNKDFGLDQKIFPSSAGAAITQIFFLYHWNKLAEAIILRWEFFADEVIDGKLDDHFPLVVWQTGSGTQSNMNVNEVISNRAIEMLGGELGSKKPVHPNDHVNMSQSSNDTYPTAMHIAVAREINSRLLPALKQLRDSLHRKATEFESIIKIGRTHTQDAVPLTLGQEFSGYVQQMDNGIARVKDCLPRLYVLAAGGTAVGTGLNTRVGFAEKVAAKIAELTGLPFATAPNKFEALAAHDAMVHGALNTVAVSLMKIANDIRFLGSGPRCGLGELSLPENEPGSSIMPGKVNPTQCEAVTMVAAQVFGNQVAVTVGGSNGHFELNVFKPMIVRNVLQSTRLIADASVSFAVNCVDGIKANKVMLKFHRIVCIIREIGETYLKIYFFSKLLHN</sequence>
<evidence type="ECO:0000256" key="3">
    <source>
        <dbReference type="ARBA" id="ARBA00023239"/>
    </source>
</evidence>
<protein>
    <recommendedName>
        <fullName evidence="2">fumarate hydratase</fullName>
        <ecNumber evidence="2">4.2.1.2</ecNumber>
    </recommendedName>
</protein>
<dbReference type="PANTHER" id="PTHR11444:SF1">
    <property type="entry name" value="FUMARATE HYDRATASE, MITOCHONDRIAL"/>
    <property type="match status" value="1"/>
</dbReference>
<dbReference type="Proteomes" id="UP000271098">
    <property type="component" value="Unassembled WGS sequence"/>
</dbReference>
<organism evidence="7">
    <name type="scientific">Gongylonema pulchrum</name>
    <dbReference type="NCBI Taxonomy" id="637853"/>
    <lineage>
        <taxon>Eukaryota</taxon>
        <taxon>Metazoa</taxon>
        <taxon>Ecdysozoa</taxon>
        <taxon>Nematoda</taxon>
        <taxon>Chromadorea</taxon>
        <taxon>Rhabditida</taxon>
        <taxon>Spirurina</taxon>
        <taxon>Spiruromorpha</taxon>
        <taxon>Spiruroidea</taxon>
        <taxon>Gongylonematidae</taxon>
        <taxon>Gongylonema</taxon>
    </lineage>
</organism>
<name>A0A183DSA4_9BILA</name>
<dbReference type="InterPro" id="IPR024083">
    <property type="entry name" value="Fumarase/histidase_N"/>
</dbReference>